<keyword evidence="3" id="KW-1185">Reference proteome</keyword>
<evidence type="ECO:0000313" key="3">
    <source>
        <dbReference type="Proteomes" id="UP000799770"/>
    </source>
</evidence>
<sequence length="211" mass="23272">MTSNPDASVTKVILVAQLVQLGDRIKKHVAADEFEVVRGLLEVQTGLVKAVQVLPKSEVHGDLRSPKGSSSTRSKRTRTTILPPAQEVSFPSKPRLSYADFRSASSESSALEEEELDLTASGVGDSAESIGSHKHPKRQSPPLSPSKTMSWLYPRPRSPGSGDDGDVSPWQSGEKHRQPYSAHNNSCRHQPVPQRSFSKWCEYHQKLDYCI</sequence>
<proteinExistence type="predicted"/>
<feature type="region of interest" description="Disordered" evidence="1">
    <location>
        <begin position="59"/>
        <end position="93"/>
    </location>
</feature>
<reference evidence="2" key="1">
    <citation type="journal article" date="2020" name="Stud. Mycol.">
        <title>101 Dothideomycetes genomes: a test case for predicting lifestyles and emergence of pathogens.</title>
        <authorList>
            <person name="Haridas S."/>
            <person name="Albert R."/>
            <person name="Binder M."/>
            <person name="Bloem J."/>
            <person name="Labutti K."/>
            <person name="Salamov A."/>
            <person name="Andreopoulos B."/>
            <person name="Baker S."/>
            <person name="Barry K."/>
            <person name="Bills G."/>
            <person name="Bluhm B."/>
            <person name="Cannon C."/>
            <person name="Castanera R."/>
            <person name="Culley D."/>
            <person name="Daum C."/>
            <person name="Ezra D."/>
            <person name="Gonzalez J."/>
            <person name="Henrissat B."/>
            <person name="Kuo A."/>
            <person name="Liang C."/>
            <person name="Lipzen A."/>
            <person name="Lutzoni F."/>
            <person name="Magnuson J."/>
            <person name="Mondo S."/>
            <person name="Nolan M."/>
            <person name="Ohm R."/>
            <person name="Pangilinan J."/>
            <person name="Park H.-J."/>
            <person name="Ramirez L."/>
            <person name="Alfaro M."/>
            <person name="Sun H."/>
            <person name="Tritt A."/>
            <person name="Yoshinaga Y."/>
            <person name="Zwiers L.-H."/>
            <person name="Turgeon B."/>
            <person name="Goodwin S."/>
            <person name="Spatafora J."/>
            <person name="Crous P."/>
            <person name="Grigoriev I."/>
        </authorList>
    </citation>
    <scope>NUCLEOTIDE SEQUENCE</scope>
    <source>
        <strain evidence="2">CBS 627.86</strain>
    </source>
</reference>
<protein>
    <submittedName>
        <fullName evidence="2">Uncharacterized protein</fullName>
    </submittedName>
</protein>
<feature type="region of interest" description="Disordered" evidence="1">
    <location>
        <begin position="108"/>
        <end position="192"/>
    </location>
</feature>
<evidence type="ECO:0000313" key="2">
    <source>
        <dbReference type="EMBL" id="KAF2111834.1"/>
    </source>
</evidence>
<accession>A0A6A5YYD7</accession>
<feature type="compositionally biased region" description="Polar residues" evidence="1">
    <location>
        <begin position="181"/>
        <end position="192"/>
    </location>
</feature>
<dbReference type="Proteomes" id="UP000799770">
    <property type="component" value="Unassembled WGS sequence"/>
</dbReference>
<organism evidence="2 3">
    <name type="scientific">Lophiotrema nucula</name>
    <dbReference type="NCBI Taxonomy" id="690887"/>
    <lineage>
        <taxon>Eukaryota</taxon>
        <taxon>Fungi</taxon>
        <taxon>Dikarya</taxon>
        <taxon>Ascomycota</taxon>
        <taxon>Pezizomycotina</taxon>
        <taxon>Dothideomycetes</taxon>
        <taxon>Pleosporomycetidae</taxon>
        <taxon>Pleosporales</taxon>
        <taxon>Lophiotremataceae</taxon>
        <taxon>Lophiotrema</taxon>
    </lineage>
</organism>
<dbReference type="AlphaFoldDB" id="A0A6A5YYD7"/>
<dbReference type="EMBL" id="ML977333">
    <property type="protein sequence ID" value="KAF2111834.1"/>
    <property type="molecule type" value="Genomic_DNA"/>
</dbReference>
<name>A0A6A5YYD7_9PLEO</name>
<evidence type="ECO:0000256" key="1">
    <source>
        <dbReference type="SAM" id="MobiDB-lite"/>
    </source>
</evidence>
<gene>
    <name evidence="2" type="ORF">BDV96DRAFT_602871</name>
</gene>